<dbReference type="SUPFAM" id="SSF51735">
    <property type="entry name" value="NAD(P)-binding Rossmann-fold domains"/>
    <property type="match status" value="1"/>
</dbReference>
<name>A0A5B2XT05_9PSEU</name>
<gene>
    <name evidence="2" type="ORF">F0L68_02845</name>
</gene>
<dbReference type="RefSeq" id="WP_149847810.1">
    <property type="nucleotide sequence ID" value="NZ_VUOB01000003.1"/>
</dbReference>
<dbReference type="InterPro" id="IPR016040">
    <property type="entry name" value="NAD(P)-bd_dom"/>
</dbReference>
<reference evidence="2 3" key="2">
    <citation type="submission" date="2019-09" db="EMBL/GenBank/DDBJ databases">
        <authorList>
            <person name="Jin C."/>
        </authorList>
    </citation>
    <scope>NUCLEOTIDE SEQUENCE [LARGE SCALE GENOMIC DNA]</scope>
    <source>
        <strain evidence="2 3">AN110305</strain>
    </source>
</reference>
<dbReference type="EMBL" id="VUOB01000003">
    <property type="protein sequence ID" value="KAA2266072.1"/>
    <property type="molecule type" value="Genomic_DNA"/>
</dbReference>
<keyword evidence="3" id="KW-1185">Reference proteome</keyword>
<dbReference type="Pfam" id="PF13460">
    <property type="entry name" value="NAD_binding_10"/>
    <property type="match status" value="1"/>
</dbReference>
<dbReference type="Proteomes" id="UP000323454">
    <property type="component" value="Unassembled WGS sequence"/>
</dbReference>
<dbReference type="AlphaFoldDB" id="A0A5B2XT05"/>
<feature type="domain" description="NAD(P)-binding" evidence="1">
    <location>
        <begin position="9"/>
        <end position="149"/>
    </location>
</feature>
<evidence type="ECO:0000259" key="1">
    <source>
        <dbReference type="Pfam" id="PF13460"/>
    </source>
</evidence>
<evidence type="ECO:0000313" key="2">
    <source>
        <dbReference type="EMBL" id="KAA2266072.1"/>
    </source>
</evidence>
<evidence type="ECO:0000313" key="3">
    <source>
        <dbReference type="Proteomes" id="UP000323454"/>
    </source>
</evidence>
<dbReference type="OrthoDB" id="9771302at2"/>
<dbReference type="InterPro" id="IPR036291">
    <property type="entry name" value="NAD(P)-bd_dom_sf"/>
</dbReference>
<proteinExistence type="predicted"/>
<reference evidence="2 3" key="1">
    <citation type="submission" date="2019-09" db="EMBL/GenBank/DDBJ databases">
        <title>Goodfellowia gen. nov., a new genus of the Pseudonocardineae related to Actinoalloteichus, containing Goodfellowia coeruleoviolacea gen. nov., comb. nov. gen. nov., comb. nov.</title>
        <authorList>
            <person name="Labeda D."/>
        </authorList>
    </citation>
    <scope>NUCLEOTIDE SEQUENCE [LARGE SCALE GENOMIC DNA]</scope>
    <source>
        <strain evidence="2 3">AN110305</strain>
    </source>
</reference>
<dbReference type="InterPro" id="IPR051604">
    <property type="entry name" value="Ergot_Alk_Oxidoreductase"/>
</dbReference>
<dbReference type="PANTHER" id="PTHR43162:SF1">
    <property type="entry name" value="PRESTALK A DIFFERENTIATION PROTEIN A"/>
    <property type="match status" value="1"/>
</dbReference>
<accession>A0A5B2XT05</accession>
<organism evidence="2 3">
    <name type="scientific">Solihabitans fulvus</name>
    <dbReference type="NCBI Taxonomy" id="1892852"/>
    <lineage>
        <taxon>Bacteria</taxon>
        <taxon>Bacillati</taxon>
        <taxon>Actinomycetota</taxon>
        <taxon>Actinomycetes</taxon>
        <taxon>Pseudonocardiales</taxon>
        <taxon>Pseudonocardiaceae</taxon>
        <taxon>Solihabitans</taxon>
    </lineage>
</organism>
<comment type="caution">
    <text evidence="2">The sequence shown here is derived from an EMBL/GenBank/DDBJ whole genome shotgun (WGS) entry which is preliminary data.</text>
</comment>
<dbReference type="PANTHER" id="PTHR43162">
    <property type="match status" value="1"/>
</dbReference>
<protein>
    <submittedName>
        <fullName evidence="2">NAD(P)H-binding protein</fullName>
    </submittedName>
</protein>
<sequence length="271" mass="28633">MTSSILITGGTGTLGRHTLPLVQDAGFSVRVLSRQAASVRNGTEYVTGDLFKGEGIEPALAGIDTVLHLAGGAKGDDVATRNLAEAAARAGVRHLVHISVIGVDRVPLAWFKMKQDAERAVTESGVPWTMLRAAQFHDLALTVVRAMTKFPVVPVPGGLRWQPVDARDVAARLAELTLGEPAELVPDLAGPDVFEMGELIRSYLGAVAAARGGKRARKVFLPVRMPGKVGRAYRAGDNLALGGASEGVTEGARTWEEFLAERVGEQAVQAV</sequence>
<dbReference type="Gene3D" id="3.40.50.720">
    <property type="entry name" value="NAD(P)-binding Rossmann-like Domain"/>
    <property type="match status" value="1"/>
</dbReference>